<dbReference type="Pfam" id="PF00899">
    <property type="entry name" value="ThiF"/>
    <property type="match status" value="1"/>
</dbReference>
<name>A0ABW7IXE5_9VIBR</name>
<comment type="caution">
    <text evidence="2">The sequence shown here is derived from an EMBL/GenBank/DDBJ whole genome shotgun (WGS) entry which is preliminary data.</text>
</comment>
<evidence type="ECO:0000259" key="1">
    <source>
        <dbReference type="Pfam" id="PF00899"/>
    </source>
</evidence>
<gene>
    <name evidence="2" type="ORF">ACGRQ9_12745</name>
</gene>
<dbReference type="PANTHER" id="PTHR10953:SF240">
    <property type="entry name" value="SULFUR CARRIER PROTEIN THIS ADENYLYLTRANSFERASE"/>
    <property type="match status" value="1"/>
</dbReference>
<evidence type="ECO:0000313" key="3">
    <source>
        <dbReference type="Proteomes" id="UP001607151"/>
    </source>
</evidence>
<dbReference type="Gene3D" id="3.40.50.720">
    <property type="entry name" value="NAD(P)-binding Rossmann-like Domain"/>
    <property type="match status" value="1"/>
</dbReference>
<dbReference type="CDD" id="cd00757">
    <property type="entry name" value="ThiF_MoeB_HesA_family"/>
    <property type="match status" value="1"/>
</dbReference>
<dbReference type="InterPro" id="IPR045886">
    <property type="entry name" value="ThiF/MoeB/HesA"/>
</dbReference>
<dbReference type="InterPro" id="IPR000594">
    <property type="entry name" value="ThiF_NAD_FAD-bd"/>
</dbReference>
<evidence type="ECO:0000313" key="2">
    <source>
        <dbReference type="EMBL" id="MFH0266312.1"/>
    </source>
</evidence>
<proteinExistence type="predicted"/>
<accession>A0ABW7IXE5</accession>
<dbReference type="Proteomes" id="UP001607151">
    <property type="component" value="Unassembled WGS sequence"/>
</dbReference>
<keyword evidence="3" id="KW-1185">Reference proteome</keyword>
<dbReference type="RefSeq" id="WP_162598379.1">
    <property type="nucleotide sequence ID" value="NZ_AP018685.1"/>
</dbReference>
<reference evidence="2 3" key="1">
    <citation type="submission" date="2024-10" db="EMBL/GenBank/DDBJ databases">
        <authorList>
            <person name="Yibar A."/>
            <person name="Saticioglu I.B."/>
            <person name="Duman M."/>
            <person name="Ajmi N."/>
            <person name="Gurler F."/>
            <person name="Ay H."/>
            <person name="Onuk E."/>
            <person name="Guler S."/>
            <person name="Romalde J.L."/>
        </authorList>
    </citation>
    <scope>NUCLEOTIDE SEQUENCE [LARGE SCALE GENOMIC DNA]</scope>
    <source>
        <strain evidence="2 3">14-MA-B</strain>
    </source>
</reference>
<protein>
    <submittedName>
        <fullName evidence="2">HesA/MoeB/ThiF family protein</fullName>
    </submittedName>
</protein>
<dbReference type="EMBL" id="JBIHSN010000002">
    <property type="protein sequence ID" value="MFH0266312.1"/>
    <property type="molecule type" value="Genomic_DNA"/>
</dbReference>
<dbReference type="SUPFAM" id="SSF69572">
    <property type="entry name" value="Activating enzymes of the ubiquitin-like proteins"/>
    <property type="match status" value="1"/>
</dbReference>
<dbReference type="PANTHER" id="PTHR10953">
    <property type="entry name" value="UBIQUITIN-ACTIVATING ENZYME E1"/>
    <property type="match status" value="1"/>
</dbReference>
<organism evidence="2 3">
    <name type="scientific">Vibrio rumoiensis</name>
    <dbReference type="NCBI Taxonomy" id="76258"/>
    <lineage>
        <taxon>Bacteria</taxon>
        <taxon>Pseudomonadati</taxon>
        <taxon>Pseudomonadota</taxon>
        <taxon>Gammaproteobacteria</taxon>
        <taxon>Vibrionales</taxon>
        <taxon>Vibrionaceae</taxon>
        <taxon>Vibrio</taxon>
    </lineage>
</organism>
<dbReference type="InterPro" id="IPR035985">
    <property type="entry name" value="Ubiquitin-activating_enz"/>
</dbReference>
<feature type="domain" description="THIF-type NAD/FAD binding fold" evidence="1">
    <location>
        <begin position="10"/>
        <end position="246"/>
    </location>
</feature>
<sequence length="249" mass="26805">MMNDQQFQRYQRQIMVPEVSEVGQEKLIGSKVLLVGCGGLGSAAALYLAGAGIGSLVVADGDEVDSSNLQRQVIYRESDIGKNKAQATAEQLKQLNPNCKVRCVKSFLADAQLNLEVMLADVVLDCSDNFPTRQAVNKACHDGKTPLISGSAIGWIGQLMSFDFKHHSSPCYRCAVPYQDNSAGLKCSESGVIGPVVGTLGNLQALEAIKYLTQNDKLKPASLNLFDGQTLSWQKFNIAKDSECPVCGS</sequence>